<evidence type="ECO:0000313" key="8">
    <source>
        <dbReference type="Proteomes" id="UP001271007"/>
    </source>
</evidence>
<feature type="domain" description="FAD-binding PCMH-type" evidence="6">
    <location>
        <begin position="48"/>
        <end position="220"/>
    </location>
</feature>
<keyword evidence="5" id="KW-0560">Oxidoreductase</keyword>
<comment type="similarity">
    <text evidence="2">Belongs to the oxygen-dependent FAD-linked oxidoreductase family.</text>
</comment>
<sequence>MGSMADSKRLVTTDDIDKLKQLLSGTNAEVRGPSDSGYDKSIERWSKAAEKPAGVAVAPTCAQDVSIAIKYAAENGLDLAVKGGGHSTAGVSSTNGGILIDLQSKMRKVDVDPEKRLLYIQGGALWSDVDEAAWNHGLATVGGTVADTGVGGLTLGGGYGVLSGAYGLVIDNTVSFETVLANGEIKRSSKEENSDLFWALNGAGQNFGVTTEFVLQAYPQEKIYMGTMLFPAETEVISKLVAALNELYKVQETPQGPQTKSLGRAMSLVGFAKPPPLGGKTAVLMNAVYDGPEEEGKKIFQPFFDIGPIVNQMRLDAYPNANKLVPAMYGMRSSMKGAAHMMPIREQFVHDIKGAYDGFIDTCEDAAPSVVAWELYDPVKVATLDQGSFANRGYHFNSLVMPMWSKPENDVRCRQFARDISTMFKKEIENHGAKASGGIEGGASVRGSKGAVLLYGNYDQYDEISKDVYGDNYPRLQKIKGQYDPNNMFNKLFAIQPEKASSQL</sequence>
<comment type="cofactor">
    <cofactor evidence="1">
        <name>FAD</name>
        <dbReference type="ChEBI" id="CHEBI:57692"/>
    </cofactor>
</comment>
<dbReference type="EMBL" id="JAWDJX010000008">
    <property type="protein sequence ID" value="KAK3055702.1"/>
    <property type="molecule type" value="Genomic_DNA"/>
</dbReference>
<dbReference type="PANTHER" id="PTHR42973">
    <property type="entry name" value="BINDING OXIDOREDUCTASE, PUTATIVE (AFU_ORTHOLOGUE AFUA_1G17690)-RELATED"/>
    <property type="match status" value="1"/>
</dbReference>
<dbReference type="Gene3D" id="3.30.43.10">
    <property type="entry name" value="Uridine Diphospho-n-acetylenolpyruvylglucosamine Reductase, domain 2"/>
    <property type="match status" value="1"/>
</dbReference>
<evidence type="ECO:0000313" key="7">
    <source>
        <dbReference type="EMBL" id="KAK3055702.1"/>
    </source>
</evidence>
<evidence type="ECO:0000256" key="1">
    <source>
        <dbReference type="ARBA" id="ARBA00001974"/>
    </source>
</evidence>
<dbReference type="Gene3D" id="3.30.465.10">
    <property type="match status" value="1"/>
</dbReference>
<dbReference type="InterPro" id="IPR016169">
    <property type="entry name" value="FAD-bd_PCMH_sub2"/>
</dbReference>
<dbReference type="Gene3D" id="3.40.462.20">
    <property type="match status" value="1"/>
</dbReference>
<evidence type="ECO:0000259" key="6">
    <source>
        <dbReference type="PROSITE" id="PS51387"/>
    </source>
</evidence>
<dbReference type="InterPro" id="IPR036318">
    <property type="entry name" value="FAD-bd_PCMH-like_sf"/>
</dbReference>
<dbReference type="GO" id="GO:0071949">
    <property type="term" value="F:FAD binding"/>
    <property type="evidence" value="ECO:0007669"/>
    <property type="project" value="InterPro"/>
</dbReference>
<keyword evidence="8" id="KW-1185">Reference proteome</keyword>
<proteinExistence type="inferred from homology"/>
<evidence type="ECO:0000256" key="4">
    <source>
        <dbReference type="ARBA" id="ARBA00022827"/>
    </source>
</evidence>
<dbReference type="InterPro" id="IPR050416">
    <property type="entry name" value="FAD-linked_Oxidoreductase"/>
</dbReference>
<dbReference type="InterPro" id="IPR006094">
    <property type="entry name" value="Oxid_FAD_bind_N"/>
</dbReference>
<dbReference type="InterPro" id="IPR012951">
    <property type="entry name" value="BBE"/>
</dbReference>
<dbReference type="InterPro" id="IPR016166">
    <property type="entry name" value="FAD-bd_PCMH"/>
</dbReference>
<dbReference type="InterPro" id="IPR016167">
    <property type="entry name" value="FAD-bd_PCMH_sub1"/>
</dbReference>
<evidence type="ECO:0000256" key="5">
    <source>
        <dbReference type="ARBA" id="ARBA00023002"/>
    </source>
</evidence>
<comment type="caution">
    <text evidence="7">The sequence shown here is derived from an EMBL/GenBank/DDBJ whole genome shotgun (WGS) entry which is preliminary data.</text>
</comment>
<protein>
    <recommendedName>
        <fullName evidence="6">FAD-binding PCMH-type domain-containing protein</fullName>
    </recommendedName>
</protein>
<dbReference type="Pfam" id="PF08031">
    <property type="entry name" value="BBE"/>
    <property type="match status" value="1"/>
</dbReference>
<name>A0AAJ0GDC5_9PEZI</name>
<keyword evidence="4" id="KW-0274">FAD</keyword>
<evidence type="ECO:0000256" key="2">
    <source>
        <dbReference type="ARBA" id="ARBA00005466"/>
    </source>
</evidence>
<dbReference type="SUPFAM" id="SSF56176">
    <property type="entry name" value="FAD-binding/transporter-associated domain-like"/>
    <property type="match status" value="1"/>
</dbReference>
<dbReference type="AlphaFoldDB" id="A0AAJ0GDC5"/>
<dbReference type="Proteomes" id="UP001271007">
    <property type="component" value="Unassembled WGS sequence"/>
</dbReference>
<reference evidence="7" key="1">
    <citation type="submission" date="2023-04" db="EMBL/GenBank/DDBJ databases">
        <title>Black Yeasts Isolated from many extreme environments.</title>
        <authorList>
            <person name="Coleine C."/>
            <person name="Stajich J.E."/>
            <person name="Selbmann L."/>
        </authorList>
    </citation>
    <scope>NUCLEOTIDE SEQUENCE</scope>
    <source>
        <strain evidence="7">CCFEE 5312</strain>
    </source>
</reference>
<accession>A0AAJ0GDC5</accession>
<keyword evidence="3" id="KW-0285">Flavoprotein</keyword>
<dbReference type="Pfam" id="PF01565">
    <property type="entry name" value="FAD_binding_4"/>
    <property type="match status" value="1"/>
</dbReference>
<dbReference type="PANTHER" id="PTHR42973:SF39">
    <property type="entry name" value="FAD-BINDING PCMH-TYPE DOMAIN-CONTAINING PROTEIN"/>
    <property type="match status" value="1"/>
</dbReference>
<dbReference type="PROSITE" id="PS51387">
    <property type="entry name" value="FAD_PCMH"/>
    <property type="match status" value="1"/>
</dbReference>
<dbReference type="GO" id="GO:0016491">
    <property type="term" value="F:oxidoreductase activity"/>
    <property type="evidence" value="ECO:0007669"/>
    <property type="project" value="UniProtKB-KW"/>
</dbReference>
<evidence type="ECO:0000256" key="3">
    <source>
        <dbReference type="ARBA" id="ARBA00022630"/>
    </source>
</evidence>
<gene>
    <name evidence="7" type="ORF">LTR09_003623</name>
</gene>
<organism evidence="7 8">
    <name type="scientific">Extremus antarcticus</name>
    <dbReference type="NCBI Taxonomy" id="702011"/>
    <lineage>
        <taxon>Eukaryota</taxon>
        <taxon>Fungi</taxon>
        <taxon>Dikarya</taxon>
        <taxon>Ascomycota</taxon>
        <taxon>Pezizomycotina</taxon>
        <taxon>Dothideomycetes</taxon>
        <taxon>Dothideomycetidae</taxon>
        <taxon>Mycosphaerellales</taxon>
        <taxon>Extremaceae</taxon>
        <taxon>Extremus</taxon>
    </lineage>
</organism>